<feature type="chain" id="PRO_5035158045" evidence="1">
    <location>
        <begin position="29"/>
        <end position="57"/>
    </location>
</feature>
<reference evidence="2" key="1">
    <citation type="submission" date="2021-01" db="EMBL/GenBank/DDBJ databases">
        <title>Whole genome shotgun sequence of Spirilliplanes yamanashiensis NBRC 15828.</title>
        <authorList>
            <person name="Komaki H."/>
            <person name="Tamura T."/>
        </authorList>
    </citation>
    <scope>NUCLEOTIDE SEQUENCE</scope>
    <source>
        <strain evidence="2">NBRC 15828</strain>
    </source>
</reference>
<protein>
    <submittedName>
        <fullName evidence="2">Uncharacterized protein</fullName>
    </submittedName>
</protein>
<proteinExistence type="predicted"/>
<dbReference type="Pfam" id="PF11021">
    <property type="entry name" value="DUF2613"/>
    <property type="match status" value="1"/>
</dbReference>
<organism evidence="2 3">
    <name type="scientific">Spirilliplanes yamanashiensis</name>
    <dbReference type="NCBI Taxonomy" id="42233"/>
    <lineage>
        <taxon>Bacteria</taxon>
        <taxon>Bacillati</taxon>
        <taxon>Actinomycetota</taxon>
        <taxon>Actinomycetes</taxon>
        <taxon>Micromonosporales</taxon>
        <taxon>Micromonosporaceae</taxon>
        <taxon>Spirilliplanes</taxon>
    </lineage>
</organism>
<dbReference type="Proteomes" id="UP000652013">
    <property type="component" value="Unassembled WGS sequence"/>
</dbReference>
<feature type="signal peptide" evidence="1">
    <location>
        <begin position="1"/>
        <end position="28"/>
    </location>
</feature>
<dbReference type="EMBL" id="BOOY01000008">
    <property type="protein sequence ID" value="GIJ02069.1"/>
    <property type="molecule type" value="Genomic_DNA"/>
</dbReference>
<sequence>MTMRIVAGIVISAVVGVALAVTASYALATSNAPDREVEDAITTGNLRAGVVVEYGTR</sequence>
<evidence type="ECO:0000256" key="1">
    <source>
        <dbReference type="SAM" id="SignalP"/>
    </source>
</evidence>
<comment type="caution">
    <text evidence="2">The sequence shown here is derived from an EMBL/GenBank/DDBJ whole genome shotgun (WGS) entry which is preliminary data.</text>
</comment>
<dbReference type="InterPro" id="IPR022566">
    <property type="entry name" value="DUF2613"/>
</dbReference>
<keyword evidence="1" id="KW-0732">Signal</keyword>
<name>A0A8J4DI64_9ACTN</name>
<accession>A0A8J4DI64</accession>
<dbReference type="AlphaFoldDB" id="A0A8J4DI64"/>
<evidence type="ECO:0000313" key="3">
    <source>
        <dbReference type="Proteomes" id="UP000652013"/>
    </source>
</evidence>
<keyword evidence="3" id="KW-1185">Reference proteome</keyword>
<evidence type="ECO:0000313" key="2">
    <source>
        <dbReference type="EMBL" id="GIJ02069.1"/>
    </source>
</evidence>
<dbReference type="RefSeq" id="WP_203937389.1">
    <property type="nucleotide sequence ID" value="NZ_BAAAGJ010000016.1"/>
</dbReference>
<gene>
    <name evidence="2" type="ORF">Sya03_14210</name>
</gene>